<feature type="compositionally biased region" description="Low complexity" evidence="2">
    <location>
        <begin position="118"/>
        <end position="128"/>
    </location>
</feature>
<sequence>MSQNGSGPEPSFYSAKFTKCAGFLQTACEEASTTADLGGGRNEDVVNQAMPPPPPPRHQSVTSIRCSKGASGSNSSPPPAQLVPQTGDGAHVPGASALPGSNPVPGSAQGGSAARLLQQQQHSTTQAQPPNPSQKRKASADASEAGGSSPKRHSHARDSMEVDPPAQQDDRCAQPPSPQPSGEGRRSQGRAPNQADKVGQCEEVQELHRQLKEFKAAFAAKRAELDEKEAADEGSVKTMVQQLEQVQAALKAAQHEKDEAQGQLSNKQLSEAVFREELQVVRRSISAWQEKCGTDNNKALAQEMLHRNQGRGVTYACKLASATNGVQQAEKRLCKAEQLLQKQEAAEKAQRIAIKELGKVLASSRSAVTNFKV</sequence>
<dbReference type="Proteomes" id="UP000815325">
    <property type="component" value="Unassembled WGS sequence"/>
</dbReference>
<evidence type="ECO:0000313" key="3">
    <source>
        <dbReference type="EMBL" id="KAF5829570.1"/>
    </source>
</evidence>
<evidence type="ECO:0000313" key="4">
    <source>
        <dbReference type="Proteomes" id="UP000815325"/>
    </source>
</evidence>
<accession>A0ABQ7G4N6</accession>
<organism evidence="3 4">
    <name type="scientific">Dunaliella salina</name>
    <name type="common">Green alga</name>
    <name type="synonym">Protococcus salinus</name>
    <dbReference type="NCBI Taxonomy" id="3046"/>
    <lineage>
        <taxon>Eukaryota</taxon>
        <taxon>Viridiplantae</taxon>
        <taxon>Chlorophyta</taxon>
        <taxon>core chlorophytes</taxon>
        <taxon>Chlorophyceae</taxon>
        <taxon>CS clade</taxon>
        <taxon>Chlamydomonadales</taxon>
        <taxon>Dunaliellaceae</taxon>
        <taxon>Dunaliella</taxon>
    </lineage>
</organism>
<keyword evidence="1" id="KW-0175">Coiled coil</keyword>
<evidence type="ECO:0000256" key="2">
    <source>
        <dbReference type="SAM" id="MobiDB-lite"/>
    </source>
</evidence>
<evidence type="ECO:0000256" key="1">
    <source>
        <dbReference type="SAM" id="Coils"/>
    </source>
</evidence>
<gene>
    <name evidence="3" type="ORF">DUNSADRAFT_15885</name>
</gene>
<protein>
    <submittedName>
        <fullName evidence="3">Uncharacterized protein</fullName>
    </submittedName>
</protein>
<keyword evidence="4" id="KW-1185">Reference proteome</keyword>
<feature type="region of interest" description="Disordered" evidence="2">
    <location>
        <begin position="32"/>
        <end position="204"/>
    </location>
</feature>
<feature type="coiled-coil region" evidence="1">
    <location>
        <begin position="204"/>
        <end position="270"/>
    </location>
</feature>
<feature type="compositionally biased region" description="Low complexity" evidence="2">
    <location>
        <begin position="140"/>
        <end position="149"/>
    </location>
</feature>
<proteinExistence type="predicted"/>
<dbReference type="EMBL" id="MU070142">
    <property type="protein sequence ID" value="KAF5829570.1"/>
    <property type="molecule type" value="Genomic_DNA"/>
</dbReference>
<name>A0ABQ7G4N6_DUNSA</name>
<reference evidence="3" key="1">
    <citation type="submission" date="2017-08" db="EMBL/GenBank/DDBJ databases">
        <authorList>
            <person name="Polle J.E."/>
            <person name="Barry K."/>
            <person name="Cushman J."/>
            <person name="Schmutz J."/>
            <person name="Tran D."/>
            <person name="Hathwaick L.T."/>
            <person name="Yim W.C."/>
            <person name="Jenkins J."/>
            <person name="Mckie-Krisberg Z.M."/>
            <person name="Prochnik S."/>
            <person name="Lindquist E."/>
            <person name="Dockter R.B."/>
            <person name="Adam C."/>
            <person name="Molina H."/>
            <person name="Bunkerborg J."/>
            <person name="Jin E."/>
            <person name="Buchheim M."/>
            <person name="Magnuson J."/>
        </authorList>
    </citation>
    <scope>NUCLEOTIDE SEQUENCE</scope>
    <source>
        <strain evidence="3">CCAP 19/18</strain>
    </source>
</reference>
<comment type="caution">
    <text evidence="3">The sequence shown here is derived from an EMBL/GenBank/DDBJ whole genome shotgun (WGS) entry which is preliminary data.</text>
</comment>